<name>Q97H35_CLOAB</name>
<dbReference type="InterPro" id="IPR000653">
    <property type="entry name" value="DegT/StrS_aminotransferase"/>
</dbReference>
<dbReference type="Gene3D" id="3.90.1150.10">
    <property type="entry name" value="Aspartate Aminotransferase, domain 1"/>
    <property type="match status" value="1"/>
</dbReference>
<dbReference type="AlphaFoldDB" id="Q97H35"/>
<dbReference type="GO" id="GO:0030170">
    <property type="term" value="F:pyridoxal phosphate binding"/>
    <property type="evidence" value="ECO:0007669"/>
    <property type="project" value="TreeGrafter"/>
</dbReference>
<proteinExistence type="inferred from homology"/>
<accession>Q97H35</accession>
<dbReference type="PIR" id="E97168">
    <property type="entry name" value="E97168"/>
</dbReference>
<evidence type="ECO:0000313" key="3">
    <source>
        <dbReference type="Proteomes" id="UP000000814"/>
    </source>
</evidence>
<dbReference type="STRING" id="272562.CA_C2178"/>
<dbReference type="KEGG" id="cac:CA_C2178"/>
<dbReference type="Pfam" id="PF01041">
    <property type="entry name" value="DegT_DnrJ_EryC1"/>
    <property type="match status" value="1"/>
</dbReference>
<comment type="similarity">
    <text evidence="1">Belongs to the DegT/DnrJ/EryC1 family.</text>
</comment>
<dbReference type="Proteomes" id="UP000000814">
    <property type="component" value="Chromosome"/>
</dbReference>
<dbReference type="Gene3D" id="3.40.640.10">
    <property type="entry name" value="Type I PLP-dependent aspartate aminotransferase-like (Major domain)"/>
    <property type="match status" value="1"/>
</dbReference>
<dbReference type="OrthoDB" id="9810913at2"/>
<keyword evidence="1" id="KW-0663">Pyridoxal phosphate</keyword>
<dbReference type="InterPro" id="IPR015422">
    <property type="entry name" value="PyrdxlP-dep_Trfase_small"/>
</dbReference>
<evidence type="ECO:0000313" key="2">
    <source>
        <dbReference type="EMBL" id="AAK80136.1"/>
    </source>
</evidence>
<dbReference type="SUPFAM" id="SSF53383">
    <property type="entry name" value="PLP-dependent transferases"/>
    <property type="match status" value="1"/>
</dbReference>
<dbReference type="InterPro" id="IPR015421">
    <property type="entry name" value="PyrdxlP-dep_Trfase_major"/>
</dbReference>
<sequence length="384" mass="44467">MKWKLQENALVKEEIESLAEFIKTADRLTQGSKVKEFEAEWSKWQGCKYSVFVNSGSSANLVLLSAVKDYYNLDNTSEVIVPAVTWVTNISPILQCGLKPVFVDVNLEDLSFDYEELKKKITDKTKAIFITHLLGFPANMEKIKNVIGEKDIVILEDCCESHGAKYKNIKVGNFGLGGTFSFYWGHHMTTIEGGMISTNNEEFYKLCLLKRSHGLARELPIKYHEYYKNKYKDIDFKFLFLTDGFNVRSTEINAFLGLRQIKNLDAFIEIRDKNYNMFFDTCTKYEDKLITIKVEGTSSLALPFIFKEKRLREIVEKKLNELGVETRPIISGNLLRQPFLKKYHNENEFKNANLIHDNGFYIGNNQFVDEIRLKKLESILDKIM</sequence>
<reference evidence="2 3" key="1">
    <citation type="journal article" date="2001" name="J. Bacteriol.">
        <title>Genome sequence and comparative analysis of the solvent-producing bacterium Clostridium acetobutylicum.</title>
        <authorList>
            <person name="Nolling J."/>
            <person name="Breton G."/>
            <person name="Omelchenko M.V."/>
            <person name="Makarova K.S."/>
            <person name="Zeng Q."/>
            <person name="Gibson R."/>
            <person name="Lee H.M."/>
            <person name="Dubois J."/>
            <person name="Qiu D."/>
            <person name="Hitti J."/>
            <person name="Wolf Y.I."/>
            <person name="Tatusov R.L."/>
            <person name="Sabathe F."/>
            <person name="Doucette-Stamm L."/>
            <person name="Soucaille P."/>
            <person name="Daly M.J."/>
            <person name="Bennett G.N."/>
            <person name="Koonin E.V."/>
            <person name="Smith D.R."/>
        </authorList>
    </citation>
    <scope>NUCLEOTIDE SEQUENCE [LARGE SCALE GENOMIC DNA]</scope>
    <source>
        <strain evidence="3">ATCC 824 / DSM 792 / JCM 1419 / LMG 5710 / VKM B-1787</strain>
    </source>
</reference>
<dbReference type="GO" id="GO:0000271">
    <property type="term" value="P:polysaccharide biosynthetic process"/>
    <property type="evidence" value="ECO:0007669"/>
    <property type="project" value="TreeGrafter"/>
</dbReference>
<protein>
    <submittedName>
        <fullName evidence="2">Predicted CDP-4-keto-6-deoxy-D-glucose-3-dehydrase</fullName>
    </submittedName>
</protein>
<keyword evidence="3" id="KW-1185">Reference proteome</keyword>
<dbReference type="InterPro" id="IPR015424">
    <property type="entry name" value="PyrdxlP-dep_Trfase"/>
</dbReference>
<dbReference type="GO" id="GO:0008483">
    <property type="term" value="F:transaminase activity"/>
    <property type="evidence" value="ECO:0007669"/>
    <property type="project" value="TreeGrafter"/>
</dbReference>
<dbReference type="PIRSF" id="PIRSF000390">
    <property type="entry name" value="PLP_StrS"/>
    <property type="match status" value="1"/>
</dbReference>
<dbReference type="RefSeq" id="WP_010965477.1">
    <property type="nucleotide sequence ID" value="NC_003030.1"/>
</dbReference>
<dbReference type="PATRIC" id="fig|272562.8.peg.2380"/>
<dbReference type="eggNOG" id="COG0399">
    <property type="taxonomic scope" value="Bacteria"/>
</dbReference>
<gene>
    <name evidence="2" type="ordered locus">CA_C2178</name>
</gene>
<dbReference type="HOGENOM" id="CLU_033332_5_0_9"/>
<dbReference type="EMBL" id="AE001437">
    <property type="protein sequence ID" value="AAK80136.1"/>
    <property type="molecule type" value="Genomic_DNA"/>
</dbReference>
<dbReference type="PANTHER" id="PTHR30244:SF34">
    <property type="entry name" value="DTDP-4-AMINO-4,6-DIDEOXYGALACTOSE TRANSAMINASE"/>
    <property type="match status" value="1"/>
</dbReference>
<dbReference type="GeneID" id="44998658"/>
<dbReference type="PANTHER" id="PTHR30244">
    <property type="entry name" value="TRANSAMINASE"/>
    <property type="match status" value="1"/>
</dbReference>
<evidence type="ECO:0000256" key="1">
    <source>
        <dbReference type="RuleBase" id="RU004508"/>
    </source>
</evidence>
<organism evidence="2 3">
    <name type="scientific">Clostridium acetobutylicum (strain ATCC 824 / DSM 792 / JCM 1419 / IAM 19013 / LMG 5710 / NBRC 13948 / NRRL B-527 / VKM B-1787 / 2291 / W)</name>
    <dbReference type="NCBI Taxonomy" id="272562"/>
    <lineage>
        <taxon>Bacteria</taxon>
        <taxon>Bacillati</taxon>
        <taxon>Bacillota</taxon>
        <taxon>Clostridia</taxon>
        <taxon>Eubacteriales</taxon>
        <taxon>Clostridiaceae</taxon>
        <taxon>Clostridium</taxon>
    </lineage>
</organism>